<keyword evidence="2" id="KW-1185">Reference proteome</keyword>
<accession>A0ABU7MGY5</accession>
<organism evidence="1 2">
    <name type="scientific">Gordonia sesuvii</name>
    <dbReference type="NCBI Taxonomy" id="3116777"/>
    <lineage>
        <taxon>Bacteria</taxon>
        <taxon>Bacillati</taxon>
        <taxon>Actinomycetota</taxon>
        <taxon>Actinomycetes</taxon>
        <taxon>Mycobacteriales</taxon>
        <taxon>Gordoniaceae</taxon>
        <taxon>Gordonia</taxon>
    </lineage>
</organism>
<dbReference type="RefSeq" id="WP_330433519.1">
    <property type="nucleotide sequence ID" value="NZ_JAZDUF010000004.1"/>
</dbReference>
<comment type="caution">
    <text evidence="1">The sequence shown here is derived from an EMBL/GenBank/DDBJ whole genome shotgun (WGS) entry which is preliminary data.</text>
</comment>
<evidence type="ECO:0000313" key="2">
    <source>
        <dbReference type="Proteomes" id="UP001347146"/>
    </source>
</evidence>
<evidence type="ECO:0000313" key="1">
    <source>
        <dbReference type="EMBL" id="MEE3851811.1"/>
    </source>
</evidence>
<sequence>MPTNSVSMTDHLVAMSSAGARDGRRPDADTTELKALVGALTSEYARDAYLRFTASNRWPNQAPPPAEPGLWGRITRPRIVRFPDNARTANPWPYGAERTPAHGELAGESALLRPEAELLGIAVLLVERIKASPAARSHVITAGQILPQVDQSLYTISHQCYRIWWVRSSIEYPESDSDVGRALTEAINQRLARVQHNWRELLDNVAQLAELATNFDSYAKVLRDHERHQRLLAHGDTVGASWGRDTQCDRMQWDHLQGMQANLSAQIGFINDTARRVSSVDLG</sequence>
<dbReference type="EMBL" id="JAZDUF010000004">
    <property type="protein sequence ID" value="MEE3851811.1"/>
    <property type="molecule type" value="Genomic_DNA"/>
</dbReference>
<gene>
    <name evidence="1" type="ORF">VZC37_15820</name>
</gene>
<dbReference type="Proteomes" id="UP001347146">
    <property type="component" value="Unassembled WGS sequence"/>
</dbReference>
<reference evidence="1 2" key="1">
    <citation type="submission" date="2024-01" db="EMBL/GenBank/DDBJ databases">
        <title>Draft genome sequence of Gordonia sp. LSe1-13.</title>
        <authorList>
            <person name="Suphannarot A."/>
            <person name="Mingma R."/>
        </authorList>
    </citation>
    <scope>NUCLEOTIDE SEQUENCE [LARGE SCALE GENOMIC DNA]</scope>
    <source>
        <strain evidence="1 2">LSe1-13</strain>
    </source>
</reference>
<protein>
    <submittedName>
        <fullName evidence="1">Uncharacterized protein</fullName>
    </submittedName>
</protein>
<proteinExistence type="predicted"/>
<name>A0ABU7MGY5_9ACTN</name>